<evidence type="ECO:0000256" key="1">
    <source>
        <dbReference type="SAM" id="MobiDB-lite"/>
    </source>
</evidence>
<dbReference type="RefSeq" id="WP_082783014.1">
    <property type="nucleotide sequence ID" value="NZ_LHZY01000084.1"/>
</dbReference>
<proteinExistence type="predicted"/>
<evidence type="ECO:0000313" key="3">
    <source>
        <dbReference type="Proteomes" id="UP000075312"/>
    </source>
</evidence>
<protein>
    <submittedName>
        <fullName evidence="2">Plasmid replication initiator</fullName>
    </submittedName>
</protein>
<evidence type="ECO:0000313" key="2">
    <source>
        <dbReference type="EMBL" id="KXV70227.1"/>
    </source>
</evidence>
<gene>
    <name evidence="2" type="ORF">AD952_13470</name>
</gene>
<organism evidence="2 3">
    <name type="scientific">Acetobacter cerevisiae</name>
    <dbReference type="NCBI Taxonomy" id="178900"/>
    <lineage>
        <taxon>Bacteria</taxon>
        <taxon>Pseudomonadati</taxon>
        <taxon>Pseudomonadota</taxon>
        <taxon>Alphaproteobacteria</taxon>
        <taxon>Acetobacterales</taxon>
        <taxon>Acetobacteraceae</taxon>
        <taxon>Acetobacter</taxon>
    </lineage>
</organism>
<dbReference type="PATRIC" id="fig|178900.6.peg.2954"/>
<dbReference type="EMBL" id="LHZY01000084">
    <property type="protein sequence ID" value="KXV70227.1"/>
    <property type="molecule type" value="Genomic_DNA"/>
</dbReference>
<dbReference type="Proteomes" id="UP000075312">
    <property type="component" value="Unassembled WGS sequence"/>
</dbReference>
<feature type="region of interest" description="Disordered" evidence="1">
    <location>
        <begin position="286"/>
        <end position="309"/>
    </location>
</feature>
<dbReference type="Pfam" id="PF04796">
    <property type="entry name" value="RepA_C"/>
    <property type="match status" value="1"/>
</dbReference>
<sequence length="309" mass="34878">MGRIHRLLEEHGRQGALALSDDRKELEVAFDFMSDEQSGVGFLFSGWCQAALPHRKQPDDQIWLIETEHLKLMVEPGSVATEEGVIRVGVPYGSRARLILLYLQTEAIKTNSREIELGHSLREWLQKLGVSIGGKSMKDVREQALRLSRCRMTFQISKGNQTGFVNQNIVDTALFTNHDNGGLLETVKLSEGFFEQLKKHPVPLQESAIRAIANNSQALDIYCWLAYRLHVLPGDCQITWKALYAQFGRSYARLRKFRENFLESLKIALAVYPDARVTTTETGVILHSSKPPVPQKTTPQIKPAKKQAL</sequence>
<accession>A0A149UQN1</accession>
<dbReference type="AlphaFoldDB" id="A0A149UQN1"/>
<reference evidence="2 3" key="1">
    <citation type="submission" date="2015-06" db="EMBL/GenBank/DDBJ databases">
        <title>Improved classification and identification of acetic acid bacteria using matrix-assisted laser desorption/ionization time-of-flight mass spectrometry; Gluconobacter nephelii and Gluconobacter uchimurae are later heterotypic synonyms of Gluconobacter japonicus and Gluconobacter oxydans, respectively.</title>
        <authorList>
            <person name="Li L."/>
            <person name="Cleenwerck I."/>
            <person name="De Vuyst L."/>
            <person name="Vandamme P."/>
        </authorList>
    </citation>
    <scope>NUCLEOTIDE SEQUENCE [LARGE SCALE GENOMIC DNA]</scope>
    <source>
        <strain evidence="2 3">LMG 1608</strain>
    </source>
</reference>
<name>A0A149UQN1_9PROT</name>
<comment type="caution">
    <text evidence="2">The sequence shown here is derived from an EMBL/GenBank/DDBJ whole genome shotgun (WGS) entry which is preliminary data.</text>
</comment>
<dbReference type="InterPro" id="IPR006881">
    <property type="entry name" value="RepA_C"/>
</dbReference>